<feature type="region of interest" description="Disordered" evidence="10">
    <location>
        <begin position="795"/>
        <end position="815"/>
    </location>
</feature>
<accession>A0AAJ7PBL3</accession>
<feature type="compositionally biased region" description="Polar residues" evidence="10">
    <location>
        <begin position="250"/>
        <end position="268"/>
    </location>
</feature>
<keyword evidence="6 9" id="KW-0804">Transcription</keyword>
<dbReference type="InterPro" id="IPR048385">
    <property type="entry name" value="Med15_central"/>
</dbReference>
<dbReference type="InterPro" id="IPR019087">
    <property type="entry name" value="Med15_N"/>
</dbReference>
<dbReference type="Pfam" id="PF21539">
    <property type="entry name" value="Med15_C"/>
    <property type="match status" value="1"/>
</dbReference>
<dbReference type="GO" id="GO:0006355">
    <property type="term" value="P:regulation of DNA-templated transcription"/>
    <property type="evidence" value="ECO:0007669"/>
    <property type="project" value="InterPro"/>
</dbReference>
<dbReference type="GO" id="GO:0005634">
    <property type="term" value="C:nucleus"/>
    <property type="evidence" value="ECO:0007669"/>
    <property type="project" value="UniProtKB-SubCell"/>
</dbReference>
<reference evidence="15" key="1">
    <citation type="submission" date="2025-08" db="UniProtKB">
        <authorList>
            <consortium name="RefSeq"/>
        </authorList>
    </citation>
    <scope>IDENTIFICATION</scope>
</reference>
<feature type="domain" description="ARC105/Med15 mediator subunit central" evidence="12">
    <location>
        <begin position="351"/>
        <end position="471"/>
    </location>
</feature>
<evidence type="ECO:0000313" key="14">
    <source>
        <dbReference type="Proteomes" id="UP000694867"/>
    </source>
</evidence>
<keyword evidence="7 9" id="KW-0539">Nucleus</keyword>
<name>A0AAJ7PBL3_9ACAR</name>
<evidence type="ECO:0000256" key="7">
    <source>
        <dbReference type="ARBA" id="ARBA00023242"/>
    </source>
</evidence>
<evidence type="ECO:0000256" key="1">
    <source>
        <dbReference type="ARBA" id="ARBA00004123"/>
    </source>
</evidence>
<dbReference type="Gene3D" id="1.10.246.20">
    <property type="entry name" value="Coactivator CBP, KIX domain"/>
    <property type="match status" value="1"/>
</dbReference>
<protein>
    <recommendedName>
        <fullName evidence="3 9">Mediator of RNA polymerase II transcription subunit 15</fullName>
    </recommendedName>
    <alternativeName>
        <fullName evidence="8 9">Mediator complex subunit 15</fullName>
    </alternativeName>
</protein>
<dbReference type="GO" id="GO:0003712">
    <property type="term" value="F:transcription coregulator activity"/>
    <property type="evidence" value="ECO:0007669"/>
    <property type="project" value="InterPro"/>
</dbReference>
<evidence type="ECO:0000259" key="13">
    <source>
        <dbReference type="Pfam" id="PF21539"/>
    </source>
</evidence>
<gene>
    <name evidence="15" type="primary">LOC100898771</name>
    <name evidence="9" type="synonym">MED15</name>
</gene>
<evidence type="ECO:0000256" key="6">
    <source>
        <dbReference type="ARBA" id="ARBA00023163"/>
    </source>
</evidence>
<comment type="function">
    <text evidence="9">Component of the Mediator complex, a coactivator involved in the regulated transcription of nearly all RNA polymerase II-dependent genes. Mediator functions as a bridge to convey information from gene-specific regulatory proteins to the basal RNA polymerase II transcription machinery. Mediator is recruited to promoters by direct interactions with regulatory proteins and serves as a scaffold for the assembly of a functional preinitiation complex with RNA polymerase II and the general transcription factors.</text>
</comment>
<evidence type="ECO:0000256" key="10">
    <source>
        <dbReference type="SAM" id="MobiDB-lite"/>
    </source>
</evidence>
<evidence type="ECO:0000259" key="11">
    <source>
        <dbReference type="Pfam" id="PF09606"/>
    </source>
</evidence>
<dbReference type="GeneID" id="100898771"/>
<evidence type="ECO:0000256" key="8">
    <source>
        <dbReference type="ARBA" id="ARBA00032016"/>
    </source>
</evidence>
<comment type="subcellular location">
    <subcellularLocation>
        <location evidence="1 9">Nucleus</location>
    </subcellularLocation>
</comment>
<proteinExistence type="inferred from homology"/>
<evidence type="ECO:0000256" key="3">
    <source>
        <dbReference type="ARBA" id="ARBA00019613"/>
    </source>
</evidence>
<evidence type="ECO:0000256" key="5">
    <source>
        <dbReference type="ARBA" id="ARBA00023159"/>
    </source>
</evidence>
<evidence type="ECO:0000256" key="4">
    <source>
        <dbReference type="ARBA" id="ARBA00023015"/>
    </source>
</evidence>
<feature type="domain" description="Mediator of RNA polymerase II transcription subunit 15 N-terminal" evidence="11">
    <location>
        <begin position="9"/>
        <end position="72"/>
    </location>
</feature>
<keyword evidence="14" id="KW-1185">Reference proteome</keyword>
<keyword evidence="5 9" id="KW-0010">Activator</keyword>
<dbReference type="InterPro" id="IPR048386">
    <property type="entry name" value="Med15_C"/>
</dbReference>
<evidence type="ECO:0000313" key="15">
    <source>
        <dbReference type="RefSeq" id="XP_018497540.1"/>
    </source>
</evidence>
<feature type="compositionally biased region" description="Gly residues" evidence="10">
    <location>
        <begin position="318"/>
        <end position="339"/>
    </location>
</feature>
<feature type="compositionally biased region" description="Acidic residues" evidence="10">
    <location>
        <begin position="802"/>
        <end position="815"/>
    </location>
</feature>
<dbReference type="Pfam" id="PF21538">
    <property type="entry name" value="Med15_M"/>
    <property type="match status" value="1"/>
</dbReference>
<dbReference type="Proteomes" id="UP000694867">
    <property type="component" value="Unplaced"/>
</dbReference>
<feature type="region of interest" description="Disordered" evidence="10">
    <location>
        <begin position="250"/>
        <end position="354"/>
    </location>
</feature>
<dbReference type="InterPro" id="IPR036529">
    <property type="entry name" value="KIX_dom_sf"/>
</dbReference>
<feature type="region of interest" description="Disordered" evidence="10">
    <location>
        <begin position="104"/>
        <end position="126"/>
    </location>
</feature>
<keyword evidence="4 9" id="KW-0805">Transcription regulation</keyword>
<organism evidence="14 15">
    <name type="scientific">Galendromus occidentalis</name>
    <name type="common">western predatory mite</name>
    <dbReference type="NCBI Taxonomy" id="34638"/>
    <lineage>
        <taxon>Eukaryota</taxon>
        <taxon>Metazoa</taxon>
        <taxon>Ecdysozoa</taxon>
        <taxon>Arthropoda</taxon>
        <taxon>Chelicerata</taxon>
        <taxon>Arachnida</taxon>
        <taxon>Acari</taxon>
        <taxon>Parasitiformes</taxon>
        <taxon>Mesostigmata</taxon>
        <taxon>Gamasina</taxon>
        <taxon>Phytoseioidea</taxon>
        <taxon>Phytoseiidae</taxon>
        <taxon>Typhlodrominae</taxon>
        <taxon>Galendromus</taxon>
    </lineage>
</organism>
<sequence>MHASGVLPDNCWTSTAARHVICMRTQEALTGKPTPLTLCAIEIEAQAFCRSRTKEEYYDLLSEFLNHIRKSGDLRQAAEKLATMRGNGPLLAPHLIYGQQLRPKDLSQDPLPASRGALRPTAVQRPTQHIVWTQRPWGPVPAQPMSQPPLFAVPRNERPLPPLLRAPRHQAQPMSQPAPSATPRDERPLPPLLRTPEQQLSCFPMRMPFRPCSVAIPTRGAVPTYPEHAVSYRKTPKSMSYAHYRLRGTAPSSVGESAKENGSTQGQNGAPPLVSPPIAPIESEEAPASDPPVGGGDDRTAGDSPVVGGDDRTAGDPRVGGGGNQSAGDPRFGGGGDRTAGGTPATCSAEDQERSERLECLSQYVEPVKKLISIAEKDERNKDYLWKLNSLLEVLTNPDRRYSIDTLIKCQQVCEHLDFRMCEPGQAPKYHIPSLTSMMRSQDDGLWQPLLDAINANIKSPMFNHTLQEVFGRPIAVMLPSEYSDSEPSSPPAKMRRCTSPAADGTCELPELLAIEILQLDPQFKASLVQPLDDKSIKLFCQLDINTLPSVPAVTVAVPENYPQSAPSCLTDQTLYRSSEFHLSLLEALKARMAEMPPRFTVTELLDAWEMCVRKTFENMQPRLQSPGESDADHLVALQRNYENLCGLTDAAGAAVKSYWFIAKVQVGCKYLHFYLDLSEENRGRVYSSSDAYGVSRPYADNFIAFLERLFADFNQFHRLNGDIIEEKDLPTSSEPEEIITENACTNVPLAEASIPEPSEPDLRPAPARGLRIVFKEIVTPGVEEFLRELEECDNPNIDDMLASDDEDDQYADEE</sequence>
<evidence type="ECO:0000256" key="2">
    <source>
        <dbReference type="ARBA" id="ARBA00009807"/>
    </source>
</evidence>
<evidence type="ECO:0000256" key="9">
    <source>
        <dbReference type="RuleBase" id="RU364148"/>
    </source>
</evidence>
<feature type="region of interest" description="Disordered" evidence="10">
    <location>
        <begin position="154"/>
        <end position="193"/>
    </location>
</feature>
<evidence type="ECO:0000259" key="12">
    <source>
        <dbReference type="Pfam" id="PF21538"/>
    </source>
</evidence>
<comment type="similarity">
    <text evidence="2 9">Belongs to the Mediator complex subunit 15 family.</text>
</comment>
<dbReference type="RefSeq" id="XP_018497540.1">
    <property type="nucleotide sequence ID" value="XM_018642024.1"/>
</dbReference>
<dbReference type="Pfam" id="PF09606">
    <property type="entry name" value="Med15_N"/>
    <property type="match status" value="1"/>
</dbReference>
<feature type="domain" description="ARC105/Med15 mediator subunit C-terminal" evidence="13">
    <location>
        <begin position="509"/>
        <end position="615"/>
    </location>
</feature>
<dbReference type="KEGG" id="goe:100898771"/>
<dbReference type="AlphaFoldDB" id="A0AAJ7PBL3"/>
<comment type="subunit">
    <text evidence="9">Component of the Mediator complex.</text>
</comment>